<keyword evidence="6" id="KW-0963">Cytoplasm</keyword>
<comment type="catalytic activity">
    <reaction evidence="1">
        <text>Thiol-dependent hydrolysis of ester, thioester, amide, peptide and isopeptide bonds formed by the C-terminal Gly of ubiquitin (a 76-residue protein attached to proteins as an intracellular targeting signal).</text>
        <dbReference type="EC" id="3.4.19.12"/>
    </reaction>
</comment>
<keyword evidence="10" id="KW-0378">Hydrolase</keyword>
<dbReference type="EMBL" id="UYJE01009864">
    <property type="protein sequence ID" value="VDI77593.1"/>
    <property type="molecule type" value="Genomic_DNA"/>
</dbReference>
<dbReference type="GO" id="GO:0046872">
    <property type="term" value="F:metal ion binding"/>
    <property type="evidence" value="ECO:0007669"/>
    <property type="project" value="UniProtKB-KW"/>
</dbReference>
<feature type="compositionally biased region" description="Low complexity" evidence="13">
    <location>
        <begin position="384"/>
        <end position="397"/>
    </location>
</feature>
<keyword evidence="7" id="KW-0645">Protease</keyword>
<dbReference type="InterPro" id="IPR000938">
    <property type="entry name" value="CAP-Gly_domain"/>
</dbReference>
<dbReference type="SUPFAM" id="SSF74924">
    <property type="entry name" value="Cap-Gly domain"/>
    <property type="match status" value="3"/>
</dbReference>
<comment type="caution">
    <text evidence="15">The sequence shown here is derived from an EMBL/GenBank/DDBJ whole genome shotgun (WGS) entry which is preliminary data.</text>
</comment>
<evidence type="ECO:0000313" key="15">
    <source>
        <dbReference type="EMBL" id="VDI77593.1"/>
    </source>
</evidence>
<evidence type="ECO:0000256" key="6">
    <source>
        <dbReference type="ARBA" id="ARBA00022490"/>
    </source>
</evidence>
<evidence type="ECO:0000256" key="7">
    <source>
        <dbReference type="ARBA" id="ARBA00022670"/>
    </source>
</evidence>
<name>A0A8B6HDD2_MYTGA</name>
<dbReference type="PROSITE" id="PS50245">
    <property type="entry name" value="CAP_GLY_2"/>
    <property type="match status" value="1"/>
</dbReference>
<comment type="subcellular location">
    <subcellularLocation>
        <location evidence="2">Cytoplasm</location>
        <location evidence="2">Cytoskeleton</location>
        <location evidence="2">Microtubule organizing center</location>
        <location evidence="2">Centrosome</location>
    </subcellularLocation>
    <subcellularLocation>
        <location evidence="3">Cytoplasm</location>
        <location evidence="3">Perinuclear region</location>
    </subcellularLocation>
</comment>
<evidence type="ECO:0000313" key="16">
    <source>
        <dbReference type="Proteomes" id="UP000596742"/>
    </source>
</evidence>
<gene>
    <name evidence="15" type="ORF">MGAL_10B006445</name>
</gene>
<dbReference type="PANTHER" id="PTHR11830">
    <property type="entry name" value="40S RIBOSOMAL PROTEIN S3A"/>
    <property type="match status" value="1"/>
</dbReference>
<evidence type="ECO:0000256" key="1">
    <source>
        <dbReference type="ARBA" id="ARBA00000707"/>
    </source>
</evidence>
<evidence type="ECO:0000256" key="13">
    <source>
        <dbReference type="SAM" id="MobiDB-lite"/>
    </source>
</evidence>
<keyword evidence="12" id="KW-0862">Zinc</keyword>
<evidence type="ECO:0000259" key="14">
    <source>
        <dbReference type="PROSITE" id="PS50245"/>
    </source>
</evidence>
<dbReference type="Gene3D" id="2.30.30.190">
    <property type="entry name" value="CAP Gly-rich-like domain"/>
    <property type="match status" value="3"/>
</dbReference>
<reference evidence="15" key="1">
    <citation type="submission" date="2018-11" db="EMBL/GenBank/DDBJ databases">
        <authorList>
            <person name="Alioto T."/>
            <person name="Alioto T."/>
        </authorList>
    </citation>
    <scope>NUCLEOTIDE SEQUENCE</scope>
</reference>
<keyword evidence="9" id="KW-0833">Ubl conjugation pathway</keyword>
<comment type="similarity">
    <text evidence="4">Belongs to the peptidase C19 family.</text>
</comment>
<sequence>MSEYPQDEYYILLTTKIGKKKESGILRKSYSRVEVLAGTLLLRVSDSERDENGIAIWTLETLEPENIEVECKPVFDEIKQIDRLELQLLQPIPVCSERIAVYMNSNWLQEGLNLKVGDGVIVYLKGHPELQGLLRYRGELPGQKGIQFGVELAPEHRGKGTCDGVFRKKRFFTCEPNCGVFVPLHKIRADPTSRHAVNTATASLRQEIAECGLRIGNQIVWLSDNGPEYGEVKWVGVLPDSRRNDITVGVEFVNPVGSGTGKYKSHRLFHAKPQHASLVPIMGLMKAEEYLAMQAPTADTFAYGSPQPEVVALPPEDIKVPETIERVIPNSQQVEVEVHSSNRPQFVSPVKPIPQKVYIEESREPSMNPLYEYQINQKLKKEQSQQSLQSSEPGSQSIEPPGTRKSMKSIPPADPDLEVGSMVEVMQNPPLYGVIRWVGSLPDQKEPTRPIAGLEMEEEISAGTDGTFKKIRYFSCPDKKGFFVPLYKCRKDKRFVDQHGRGALGNNFGSFETPDVHGNISPPDSLSESEIGTKICGKQKGIQGHHNSCYLDATLFAMFYFTTVYDGILYRPKRLDDHQEYEEVINVLKEGIVNPLRCHFYVRADKVMKLRHLLDKLGNIPGMMSEEKGKNKEYIKKIYSNSVFMP</sequence>
<evidence type="ECO:0000256" key="11">
    <source>
        <dbReference type="ARBA" id="ARBA00022807"/>
    </source>
</evidence>
<dbReference type="AlphaFoldDB" id="A0A8B6HDD2"/>
<proteinExistence type="inferred from homology"/>
<dbReference type="FunFam" id="2.30.30.190:FF:000007">
    <property type="entry name" value="Putative ubiquitin carboxyl-terminal hydrolase CYLD"/>
    <property type="match status" value="1"/>
</dbReference>
<organism evidence="15 16">
    <name type="scientific">Mytilus galloprovincialis</name>
    <name type="common">Mediterranean mussel</name>
    <dbReference type="NCBI Taxonomy" id="29158"/>
    <lineage>
        <taxon>Eukaryota</taxon>
        <taxon>Metazoa</taxon>
        <taxon>Spiralia</taxon>
        <taxon>Lophotrochozoa</taxon>
        <taxon>Mollusca</taxon>
        <taxon>Bivalvia</taxon>
        <taxon>Autobranchia</taxon>
        <taxon>Pteriomorphia</taxon>
        <taxon>Mytilida</taxon>
        <taxon>Mytiloidea</taxon>
        <taxon>Mytilidae</taxon>
        <taxon>Mytilinae</taxon>
        <taxon>Mytilus</taxon>
    </lineage>
</organism>
<dbReference type="GO" id="GO:0004843">
    <property type="term" value="F:cysteine-type deubiquitinase activity"/>
    <property type="evidence" value="ECO:0007669"/>
    <property type="project" value="UniProtKB-EC"/>
</dbReference>
<feature type="domain" description="CAP-Gly" evidence="14">
    <location>
        <begin position="138"/>
        <end position="183"/>
    </location>
</feature>
<keyword evidence="16" id="KW-1185">Reference proteome</keyword>
<evidence type="ECO:0000256" key="8">
    <source>
        <dbReference type="ARBA" id="ARBA00022723"/>
    </source>
</evidence>
<evidence type="ECO:0000256" key="12">
    <source>
        <dbReference type="ARBA" id="ARBA00022833"/>
    </source>
</evidence>
<dbReference type="GO" id="GO:0006508">
    <property type="term" value="P:proteolysis"/>
    <property type="evidence" value="ECO:0007669"/>
    <property type="project" value="UniProtKB-KW"/>
</dbReference>
<evidence type="ECO:0000256" key="10">
    <source>
        <dbReference type="ARBA" id="ARBA00022801"/>
    </source>
</evidence>
<dbReference type="EC" id="3.4.19.12" evidence="5"/>
<dbReference type="OrthoDB" id="6287070at2759"/>
<dbReference type="Pfam" id="PF01302">
    <property type="entry name" value="CAP_GLY"/>
    <property type="match status" value="3"/>
</dbReference>
<dbReference type="Proteomes" id="UP000596742">
    <property type="component" value="Unassembled WGS sequence"/>
</dbReference>
<dbReference type="GO" id="GO:0048471">
    <property type="term" value="C:perinuclear region of cytoplasm"/>
    <property type="evidence" value="ECO:0007669"/>
    <property type="project" value="UniProtKB-SubCell"/>
</dbReference>
<keyword evidence="8" id="KW-0479">Metal-binding</keyword>
<evidence type="ECO:0000256" key="5">
    <source>
        <dbReference type="ARBA" id="ARBA00012759"/>
    </source>
</evidence>
<evidence type="ECO:0000256" key="2">
    <source>
        <dbReference type="ARBA" id="ARBA00004300"/>
    </source>
</evidence>
<protein>
    <recommendedName>
        <fullName evidence="5">ubiquitinyl hydrolase 1</fullName>
        <ecNumber evidence="5">3.4.19.12</ecNumber>
    </recommendedName>
</protein>
<evidence type="ECO:0000256" key="4">
    <source>
        <dbReference type="ARBA" id="ARBA00009085"/>
    </source>
</evidence>
<dbReference type="SMART" id="SM01052">
    <property type="entry name" value="CAP_GLY"/>
    <property type="match status" value="3"/>
</dbReference>
<evidence type="ECO:0000256" key="3">
    <source>
        <dbReference type="ARBA" id="ARBA00004556"/>
    </source>
</evidence>
<evidence type="ECO:0000256" key="9">
    <source>
        <dbReference type="ARBA" id="ARBA00022786"/>
    </source>
</evidence>
<dbReference type="Gene3D" id="3.90.70.10">
    <property type="entry name" value="Cysteine proteinases"/>
    <property type="match status" value="1"/>
</dbReference>
<dbReference type="GO" id="GO:0005813">
    <property type="term" value="C:centrosome"/>
    <property type="evidence" value="ECO:0007669"/>
    <property type="project" value="UniProtKB-SubCell"/>
</dbReference>
<accession>A0A8B6HDD2</accession>
<feature type="region of interest" description="Disordered" evidence="13">
    <location>
        <begin position="379"/>
        <end position="417"/>
    </location>
</feature>
<dbReference type="InterPro" id="IPR036859">
    <property type="entry name" value="CAP-Gly_dom_sf"/>
</dbReference>
<keyword evidence="11" id="KW-0788">Thiol protease</keyword>